<keyword evidence="3" id="KW-1185">Reference proteome</keyword>
<dbReference type="Proteomes" id="UP000000768">
    <property type="component" value="Chromosome 1"/>
</dbReference>
<sequence>MAIGIWQDENKPGGLPSNHSAGARHIHTRKHRTTGRQTRGGDWRGNDGPLARPFIHRRQMMMAQDEKSSHREKCQRYQSRRYLDLTRQKAKQTKIMC</sequence>
<proteinExistence type="predicted"/>
<feature type="region of interest" description="Disordered" evidence="1">
    <location>
        <begin position="1"/>
        <end position="51"/>
    </location>
</feature>
<reference evidence="3" key="2">
    <citation type="journal article" date="2018" name="Plant J.">
        <title>The Sorghum bicolor reference genome: improved assembly, gene annotations, a transcriptome atlas, and signatures of genome organization.</title>
        <authorList>
            <person name="McCormick R.F."/>
            <person name="Truong S.K."/>
            <person name="Sreedasyam A."/>
            <person name="Jenkins J."/>
            <person name="Shu S."/>
            <person name="Sims D."/>
            <person name="Kennedy M."/>
            <person name="Amirebrahimi M."/>
            <person name="Weers B.D."/>
            <person name="McKinley B."/>
            <person name="Mattison A."/>
            <person name="Morishige D.T."/>
            <person name="Grimwood J."/>
            <person name="Schmutz J."/>
            <person name="Mullet J.E."/>
        </authorList>
    </citation>
    <scope>NUCLEOTIDE SEQUENCE [LARGE SCALE GENOMIC DNA]</scope>
    <source>
        <strain evidence="3">cv. BTx623</strain>
    </source>
</reference>
<organism evidence="2 3">
    <name type="scientific">Sorghum bicolor</name>
    <name type="common">Sorghum</name>
    <name type="synonym">Sorghum vulgare</name>
    <dbReference type="NCBI Taxonomy" id="4558"/>
    <lineage>
        <taxon>Eukaryota</taxon>
        <taxon>Viridiplantae</taxon>
        <taxon>Streptophyta</taxon>
        <taxon>Embryophyta</taxon>
        <taxon>Tracheophyta</taxon>
        <taxon>Spermatophyta</taxon>
        <taxon>Magnoliopsida</taxon>
        <taxon>Liliopsida</taxon>
        <taxon>Poales</taxon>
        <taxon>Poaceae</taxon>
        <taxon>PACMAD clade</taxon>
        <taxon>Panicoideae</taxon>
        <taxon>Andropogonodae</taxon>
        <taxon>Andropogoneae</taxon>
        <taxon>Sorghinae</taxon>
        <taxon>Sorghum</taxon>
    </lineage>
</organism>
<dbReference type="InParanoid" id="A0A1Z5SA55"/>
<gene>
    <name evidence="2" type="ORF">SORBI_3001G396050</name>
</gene>
<dbReference type="AlphaFoldDB" id="A0A1Z5SA55"/>
<dbReference type="Gramene" id="OQU92719">
    <property type="protein sequence ID" value="OQU92719"/>
    <property type="gene ID" value="SORBI_3001G396050"/>
</dbReference>
<protein>
    <submittedName>
        <fullName evidence="2">Uncharacterized protein</fullName>
    </submittedName>
</protein>
<reference evidence="2 3" key="1">
    <citation type="journal article" date="2009" name="Nature">
        <title>The Sorghum bicolor genome and the diversification of grasses.</title>
        <authorList>
            <person name="Paterson A.H."/>
            <person name="Bowers J.E."/>
            <person name="Bruggmann R."/>
            <person name="Dubchak I."/>
            <person name="Grimwood J."/>
            <person name="Gundlach H."/>
            <person name="Haberer G."/>
            <person name="Hellsten U."/>
            <person name="Mitros T."/>
            <person name="Poliakov A."/>
            <person name="Schmutz J."/>
            <person name="Spannagl M."/>
            <person name="Tang H."/>
            <person name="Wang X."/>
            <person name="Wicker T."/>
            <person name="Bharti A.K."/>
            <person name="Chapman J."/>
            <person name="Feltus F.A."/>
            <person name="Gowik U."/>
            <person name="Grigoriev I.V."/>
            <person name="Lyons E."/>
            <person name="Maher C.A."/>
            <person name="Martis M."/>
            <person name="Narechania A."/>
            <person name="Otillar R.P."/>
            <person name="Penning B.W."/>
            <person name="Salamov A.A."/>
            <person name="Wang Y."/>
            <person name="Zhang L."/>
            <person name="Carpita N.C."/>
            <person name="Freeling M."/>
            <person name="Gingle A.R."/>
            <person name="Hash C.T."/>
            <person name="Keller B."/>
            <person name="Klein P."/>
            <person name="Kresovich S."/>
            <person name="McCann M.C."/>
            <person name="Ming R."/>
            <person name="Peterson D.G."/>
            <person name="Mehboob-ur-Rahman"/>
            <person name="Ware D."/>
            <person name="Westhoff P."/>
            <person name="Mayer K.F."/>
            <person name="Messing J."/>
            <person name="Rokhsar D.S."/>
        </authorList>
    </citation>
    <scope>NUCLEOTIDE SEQUENCE [LARGE SCALE GENOMIC DNA]</scope>
    <source>
        <strain evidence="3">cv. BTx623</strain>
    </source>
</reference>
<accession>A0A1Z5SA55</accession>
<name>A0A1Z5SA55_SORBI</name>
<evidence type="ECO:0000313" key="2">
    <source>
        <dbReference type="EMBL" id="OQU92719.1"/>
    </source>
</evidence>
<dbReference type="EMBL" id="CM000760">
    <property type="protein sequence ID" value="OQU92719.1"/>
    <property type="molecule type" value="Genomic_DNA"/>
</dbReference>
<feature type="compositionally biased region" description="Basic residues" evidence="1">
    <location>
        <begin position="22"/>
        <end position="34"/>
    </location>
</feature>
<evidence type="ECO:0000313" key="3">
    <source>
        <dbReference type="Proteomes" id="UP000000768"/>
    </source>
</evidence>
<evidence type="ECO:0000256" key="1">
    <source>
        <dbReference type="SAM" id="MobiDB-lite"/>
    </source>
</evidence>